<dbReference type="Proteomes" id="UP001281410">
    <property type="component" value="Unassembled WGS sequence"/>
</dbReference>
<dbReference type="PANTHER" id="PTHR47150:SF5">
    <property type="entry name" value="OS07G0546750 PROTEIN"/>
    <property type="match status" value="1"/>
</dbReference>
<keyword evidence="2" id="KW-1185">Reference proteome</keyword>
<name>A0AAE0E2Y0_9ROSI</name>
<sequence length="98" mass="11292">MRRELFLRILSDVEAHNVYFMQRNDALGGHGLFGLQKMTVAIRLLSYAYSVDCCNEYLQIGETTVVKSMLHFCDIVIALYESQYMRAPNTDDVVRLLP</sequence>
<dbReference type="PANTHER" id="PTHR47150">
    <property type="entry name" value="OS12G0169200 PROTEIN"/>
    <property type="match status" value="1"/>
</dbReference>
<gene>
    <name evidence="1" type="ORF">Dsin_019873</name>
</gene>
<organism evidence="1 2">
    <name type="scientific">Dipteronia sinensis</name>
    <dbReference type="NCBI Taxonomy" id="43782"/>
    <lineage>
        <taxon>Eukaryota</taxon>
        <taxon>Viridiplantae</taxon>
        <taxon>Streptophyta</taxon>
        <taxon>Embryophyta</taxon>
        <taxon>Tracheophyta</taxon>
        <taxon>Spermatophyta</taxon>
        <taxon>Magnoliopsida</taxon>
        <taxon>eudicotyledons</taxon>
        <taxon>Gunneridae</taxon>
        <taxon>Pentapetalae</taxon>
        <taxon>rosids</taxon>
        <taxon>malvids</taxon>
        <taxon>Sapindales</taxon>
        <taxon>Sapindaceae</taxon>
        <taxon>Hippocastanoideae</taxon>
        <taxon>Acereae</taxon>
        <taxon>Dipteronia</taxon>
    </lineage>
</organism>
<comment type="caution">
    <text evidence="1">The sequence shown here is derived from an EMBL/GenBank/DDBJ whole genome shotgun (WGS) entry which is preliminary data.</text>
</comment>
<proteinExistence type="predicted"/>
<accession>A0AAE0E2Y0</accession>
<dbReference type="EMBL" id="JANJYJ010000006">
    <property type="protein sequence ID" value="KAK3205827.1"/>
    <property type="molecule type" value="Genomic_DNA"/>
</dbReference>
<dbReference type="AlphaFoldDB" id="A0AAE0E2Y0"/>
<evidence type="ECO:0000313" key="1">
    <source>
        <dbReference type="EMBL" id="KAK3205827.1"/>
    </source>
</evidence>
<evidence type="ECO:0000313" key="2">
    <source>
        <dbReference type="Proteomes" id="UP001281410"/>
    </source>
</evidence>
<reference evidence="1" key="1">
    <citation type="journal article" date="2023" name="Plant J.">
        <title>Genome sequences and population genomics provide insights into the demographic history, inbreeding, and mutation load of two 'living fossil' tree species of Dipteronia.</title>
        <authorList>
            <person name="Feng Y."/>
            <person name="Comes H.P."/>
            <person name="Chen J."/>
            <person name="Zhu S."/>
            <person name="Lu R."/>
            <person name="Zhang X."/>
            <person name="Li P."/>
            <person name="Qiu J."/>
            <person name="Olsen K.M."/>
            <person name="Qiu Y."/>
        </authorList>
    </citation>
    <scope>NUCLEOTIDE SEQUENCE</scope>
    <source>
        <strain evidence="1">NBL</strain>
    </source>
</reference>
<protein>
    <submittedName>
        <fullName evidence="1">Uncharacterized protein</fullName>
    </submittedName>
</protein>